<reference evidence="5" key="1">
    <citation type="submission" date="2020-10" db="EMBL/GenBank/DDBJ databases">
        <authorList>
            <person name="Gilroy R."/>
        </authorList>
    </citation>
    <scope>NUCLEOTIDE SEQUENCE</scope>
    <source>
        <strain evidence="5">10037</strain>
    </source>
</reference>
<feature type="signal peptide" evidence="2">
    <location>
        <begin position="1"/>
        <end position="17"/>
    </location>
</feature>
<dbReference type="PROSITE" id="PS51257">
    <property type="entry name" value="PROKAR_LIPOPROTEIN"/>
    <property type="match status" value="1"/>
</dbReference>
<keyword evidence="2" id="KW-0547">Nucleotide-binding</keyword>
<evidence type="ECO:0000256" key="2">
    <source>
        <dbReference type="RuleBase" id="RU362119"/>
    </source>
</evidence>
<evidence type="ECO:0000313" key="5">
    <source>
        <dbReference type="EMBL" id="MBO8464836.1"/>
    </source>
</evidence>
<comment type="similarity">
    <text evidence="2">Belongs to the 5'-nucleotidase family.</text>
</comment>
<reference evidence="5" key="2">
    <citation type="journal article" date="2021" name="PeerJ">
        <title>Extensive microbial diversity within the chicken gut microbiome revealed by metagenomics and culture.</title>
        <authorList>
            <person name="Gilroy R."/>
            <person name="Ravi A."/>
            <person name="Getino M."/>
            <person name="Pursley I."/>
            <person name="Horton D.L."/>
            <person name="Alikhan N.F."/>
            <person name="Baker D."/>
            <person name="Gharbi K."/>
            <person name="Hall N."/>
            <person name="Watson M."/>
            <person name="Adriaenssens E.M."/>
            <person name="Foster-Nyarko E."/>
            <person name="Jarju S."/>
            <person name="Secka A."/>
            <person name="Antonio M."/>
            <person name="Oren A."/>
            <person name="Chaudhuri R.R."/>
            <person name="La Ragione R."/>
            <person name="Hildebrand F."/>
            <person name="Pallen M.J."/>
        </authorList>
    </citation>
    <scope>NUCLEOTIDE SEQUENCE</scope>
    <source>
        <strain evidence="5">10037</strain>
    </source>
</reference>
<accession>A0A9D9N8X9</accession>
<feature type="domain" description="5'-Nucleotidase C-terminal" evidence="4">
    <location>
        <begin position="339"/>
        <end position="526"/>
    </location>
</feature>
<dbReference type="Pfam" id="PF02872">
    <property type="entry name" value="5_nucleotid_C"/>
    <property type="match status" value="1"/>
</dbReference>
<evidence type="ECO:0000256" key="1">
    <source>
        <dbReference type="ARBA" id="ARBA00022729"/>
    </source>
</evidence>
<gene>
    <name evidence="5" type="ORF">IAB93_02415</name>
</gene>
<dbReference type="InterPro" id="IPR004843">
    <property type="entry name" value="Calcineurin-like_PHP"/>
</dbReference>
<dbReference type="EMBL" id="JADIME010000027">
    <property type="protein sequence ID" value="MBO8464836.1"/>
    <property type="molecule type" value="Genomic_DNA"/>
</dbReference>
<dbReference type="SUPFAM" id="SSF56300">
    <property type="entry name" value="Metallo-dependent phosphatases"/>
    <property type="match status" value="1"/>
</dbReference>
<keyword evidence="1 2" id="KW-0732">Signal</keyword>
<dbReference type="Proteomes" id="UP000823597">
    <property type="component" value="Unassembled WGS sequence"/>
</dbReference>
<keyword evidence="2" id="KW-0378">Hydrolase</keyword>
<evidence type="ECO:0000259" key="3">
    <source>
        <dbReference type="Pfam" id="PF00149"/>
    </source>
</evidence>
<dbReference type="PANTHER" id="PTHR11575">
    <property type="entry name" value="5'-NUCLEOTIDASE-RELATED"/>
    <property type="match status" value="1"/>
</dbReference>
<sequence>MKRSFVFFLFPVMALIAACTGPKDGEYRVDIFSTNDVHGHYFDSVYVGDRTQLSLANVSTYIKGERNALGEDNMLLIDVGDILQGDNAAYYYNYVDTVSGHVYVKAAGYLKYDLAVVGNHDIETGHPVYDRMSRELPMPFLGGNAIDEATGKPYFPEYAILKRGGLKIAVVGLTNPNVDQWLSKSLWSGIEFEPILPYCQELVDKVIAAEHPHIVIVAMHSGTGDGNLNTENQGLAALRTLEGVDFVFCAHDHSSRIIEEYRNVDGKDSLVSIMINGGSHCREIGHATVTVKIEDGKIVSKKLSAELVPMDGVAPDKDYLEYLRPEYEAVKAFTVKEVGRLTVDIATLEAMKGRAAYTDLLHTLQLSCGPAEISFAAPLTYDGHIPAGMLDFQDLFTIYPFENQLFVVKMTGREIKDALEFSYSKWVNTLSVNEAARLIKGNAAPGLHALAIDEKPDKRTGAEYYSFINRTYNFDSAAGIDYTVDLTKPYGEKVDITSMADGSAFSLDSTYNVAMTSYRASGGGGILAAAGINTAAIDERVVERYPEIRNILYDYLKINGVLSAENISDEAVLGDWHFLPEGIDKAIGRDFLLLMQH</sequence>
<dbReference type="SUPFAM" id="SSF55816">
    <property type="entry name" value="5'-nucleotidase (syn. UDP-sugar hydrolase), C-terminal domain"/>
    <property type="match status" value="1"/>
</dbReference>
<proteinExistence type="inferred from homology"/>
<dbReference type="GO" id="GO:0030288">
    <property type="term" value="C:outer membrane-bounded periplasmic space"/>
    <property type="evidence" value="ECO:0007669"/>
    <property type="project" value="TreeGrafter"/>
</dbReference>
<dbReference type="Pfam" id="PF00149">
    <property type="entry name" value="Metallophos"/>
    <property type="match status" value="1"/>
</dbReference>
<name>A0A9D9N8X9_9BACT</name>
<protein>
    <submittedName>
        <fullName evidence="5">Bifunctional metallophosphatase/5'-nucleotidase</fullName>
    </submittedName>
</protein>
<dbReference type="GO" id="GO:0009166">
    <property type="term" value="P:nucleotide catabolic process"/>
    <property type="evidence" value="ECO:0007669"/>
    <property type="project" value="InterPro"/>
</dbReference>
<dbReference type="Gene3D" id="3.90.780.10">
    <property type="entry name" value="5'-Nucleotidase, C-terminal domain"/>
    <property type="match status" value="1"/>
</dbReference>
<feature type="chain" id="PRO_5039749795" evidence="2">
    <location>
        <begin position="18"/>
        <end position="597"/>
    </location>
</feature>
<evidence type="ECO:0000313" key="6">
    <source>
        <dbReference type="Proteomes" id="UP000823597"/>
    </source>
</evidence>
<dbReference type="GO" id="GO:0000166">
    <property type="term" value="F:nucleotide binding"/>
    <property type="evidence" value="ECO:0007669"/>
    <property type="project" value="UniProtKB-KW"/>
</dbReference>
<organism evidence="5 6">
    <name type="scientific">Candidatus Merdivivens pullistercoris</name>
    <dbReference type="NCBI Taxonomy" id="2840873"/>
    <lineage>
        <taxon>Bacteria</taxon>
        <taxon>Pseudomonadati</taxon>
        <taxon>Bacteroidota</taxon>
        <taxon>Bacteroidia</taxon>
        <taxon>Bacteroidales</taxon>
        <taxon>Muribaculaceae</taxon>
        <taxon>Muribaculaceae incertae sedis</taxon>
        <taxon>Candidatus Merdivivens</taxon>
    </lineage>
</organism>
<dbReference type="AlphaFoldDB" id="A0A9D9N8X9"/>
<dbReference type="PRINTS" id="PR01607">
    <property type="entry name" value="APYRASEFAMLY"/>
</dbReference>
<comment type="caution">
    <text evidence="5">The sequence shown here is derived from an EMBL/GenBank/DDBJ whole genome shotgun (WGS) entry which is preliminary data.</text>
</comment>
<dbReference type="PANTHER" id="PTHR11575:SF6">
    <property type="entry name" value="2',3'-CYCLIC-NUCLEOTIDE 2'-PHOSPHODIESTERASE_3'-NUCLEOTIDASE"/>
    <property type="match status" value="1"/>
</dbReference>
<dbReference type="InterPro" id="IPR008334">
    <property type="entry name" value="5'-Nucleotdase_C"/>
</dbReference>
<dbReference type="InterPro" id="IPR036907">
    <property type="entry name" value="5'-Nucleotdase_C_sf"/>
</dbReference>
<feature type="domain" description="Calcineurin-like phosphoesterase" evidence="3">
    <location>
        <begin position="34"/>
        <end position="254"/>
    </location>
</feature>
<evidence type="ECO:0000259" key="4">
    <source>
        <dbReference type="Pfam" id="PF02872"/>
    </source>
</evidence>
<dbReference type="InterPro" id="IPR006179">
    <property type="entry name" value="5_nucleotidase/apyrase"/>
</dbReference>
<dbReference type="Gene3D" id="3.60.21.10">
    <property type="match status" value="1"/>
</dbReference>
<dbReference type="GO" id="GO:0016787">
    <property type="term" value="F:hydrolase activity"/>
    <property type="evidence" value="ECO:0007669"/>
    <property type="project" value="UniProtKB-KW"/>
</dbReference>
<dbReference type="InterPro" id="IPR029052">
    <property type="entry name" value="Metallo-depent_PP-like"/>
</dbReference>